<gene>
    <name evidence="4" type="ORF">PL11_005590</name>
</gene>
<dbReference type="InterPro" id="IPR001647">
    <property type="entry name" value="HTH_TetR"/>
</dbReference>
<dbReference type="Proteomes" id="UP000030361">
    <property type="component" value="Chromosome"/>
</dbReference>
<keyword evidence="1 2" id="KW-0238">DNA-binding</keyword>
<dbReference type="PROSITE" id="PS50977">
    <property type="entry name" value="HTH_TETR_2"/>
    <property type="match status" value="1"/>
</dbReference>
<dbReference type="Pfam" id="PF00440">
    <property type="entry name" value="TetR_N"/>
    <property type="match status" value="1"/>
</dbReference>
<dbReference type="PANTHER" id="PTHR43479:SF11">
    <property type="entry name" value="ACREF_ENVCD OPERON REPRESSOR-RELATED"/>
    <property type="match status" value="1"/>
</dbReference>
<evidence type="ECO:0000313" key="5">
    <source>
        <dbReference type="Proteomes" id="UP000030361"/>
    </source>
</evidence>
<organism evidence="4 5">
    <name type="scientific">Lentilactobacillus curieae</name>
    <dbReference type="NCBI Taxonomy" id="1138822"/>
    <lineage>
        <taxon>Bacteria</taxon>
        <taxon>Bacillati</taxon>
        <taxon>Bacillota</taxon>
        <taxon>Bacilli</taxon>
        <taxon>Lactobacillales</taxon>
        <taxon>Lactobacillaceae</taxon>
        <taxon>Lentilactobacillus</taxon>
    </lineage>
</organism>
<evidence type="ECO:0000259" key="3">
    <source>
        <dbReference type="PROSITE" id="PS50977"/>
    </source>
</evidence>
<dbReference type="Pfam" id="PF14278">
    <property type="entry name" value="TetR_C_8"/>
    <property type="match status" value="1"/>
</dbReference>
<evidence type="ECO:0000256" key="2">
    <source>
        <dbReference type="PROSITE-ProRule" id="PRU00335"/>
    </source>
</evidence>
<dbReference type="Gene3D" id="1.10.357.10">
    <property type="entry name" value="Tetracycline Repressor, domain 2"/>
    <property type="match status" value="1"/>
</dbReference>
<dbReference type="GO" id="GO:0003677">
    <property type="term" value="F:DNA binding"/>
    <property type="evidence" value="ECO:0007669"/>
    <property type="project" value="UniProtKB-UniRule"/>
</dbReference>
<dbReference type="PANTHER" id="PTHR43479">
    <property type="entry name" value="ACREF/ENVCD OPERON REPRESSOR-RELATED"/>
    <property type="match status" value="1"/>
</dbReference>
<dbReference type="InterPro" id="IPR039532">
    <property type="entry name" value="TetR_C_Firmicutes"/>
</dbReference>
<name>A0A1S6QIK7_9LACO</name>
<sequence length="192" mass="22452">MKLNLKAKETEARIEDAFWQVLDEKGLERLTVTDIIKVANINRSTFYNYFPDKYELLGHLQDQLIDGIKQITNEKAIVTSQSPEEICTMLNSYFINLLTYVKNNAKHILIMYDHDQETLFVSRIHYFSKEFFPYWAKLLHENSEIKAQYAYAGIMGMIASIVLEWFDSDFSLSVEEVAAIANDVVQKFIFQR</sequence>
<proteinExistence type="predicted"/>
<dbReference type="SUPFAM" id="SSF46689">
    <property type="entry name" value="Homeodomain-like"/>
    <property type="match status" value="1"/>
</dbReference>
<accession>A0A1S6QIK7</accession>
<dbReference type="AlphaFoldDB" id="A0A1S6QIK7"/>
<feature type="DNA-binding region" description="H-T-H motif" evidence="2">
    <location>
        <begin position="31"/>
        <end position="50"/>
    </location>
</feature>
<feature type="domain" description="HTH tetR-type" evidence="3">
    <location>
        <begin position="8"/>
        <end position="68"/>
    </location>
</feature>
<evidence type="ECO:0000256" key="1">
    <source>
        <dbReference type="ARBA" id="ARBA00023125"/>
    </source>
</evidence>
<reference evidence="4 5" key="1">
    <citation type="journal article" date="2015" name="Genome Announc.">
        <title>Genome Sequence of Lactobacillus curieae CCTCC M 2011381T, a Novel Producer of Gamma-aminobutyric Acid.</title>
        <authorList>
            <person name="Wang Y."/>
            <person name="Wang Y."/>
            <person name="Lang C."/>
            <person name="Wei D."/>
            <person name="Xu P."/>
            <person name="Xie J."/>
        </authorList>
    </citation>
    <scope>NUCLEOTIDE SEQUENCE [LARGE SCALE GENOMIC DNA]</scope>
    <source>
        <strain evidence="4 5">CCTCC M 2011381</strain>
    </source>
</reference>
<evidence type="ECO:0000313" key="4">
    <source>
        <dbReference type="EMBL" id="AQW21442.1"/>
    </source>
</evidence>
<keyword evidence="5" id="KW-1185">Reference proteome</keyword>
<dbReference type="InterPro" id="IPR009057">
    <property type="entry name" value="Homeodomain-like_sf"/>
</dbReference>
<dbReference type="EMBL" id="CP018906">
    <property type="protein sequence ID" value="AQW21442.1"/>
    <property type="molecule type" value="Genomic_DNA"/>
</dbReference>
<dbReference type="RefSeq" id="WP_052127823.1">
    <property type="nucleotide sequence ID" value="NZ_CP018906.1"/>
</dbReference>
<dbReference type="KEGG" id="lcu:PL11_005590"/>
<dbReference type="InterPro" id="IPR050624">
    <property type="entry name" value="HTH-type_Tx_Regulator"/>
</dbReference>
<protein>
    <submittedName>
        <fullName evidence="4">TetR family transcriptional regulator</fullName>
    </submittedName>
</protein>